<dbReference type="NCBIfam" id="TIGR01593">
    <property type="entry name" value="holin_tox_secr"/>
    <property type="match status" value="1"/>
</dbReference>
<dbReference type="EMBL" id="FLUN01000001">
    <property type="protein sequence ID" value="SBW02729.1"/>
    <property type="molecule type" value="Genomic_DNA"/>
</dbReference>
<dbReference type="AlphaFoldDB" id="A0A212JTG6"/>
<evidence type="ECO:0000313" key="6">
    <source>
        <dbReference type="EMBL" id="SBW02729.1"/>
    </source>
</evidence>
<evidence type="ECO:0000256" key="3">
    <source>
        <dbReference type="ARBA" id="ARBA00022989"/>
    </source>
</evidence>
<protein>
    <submittedName>
        <fullName evidence="6">Toxin secretion/phage lysis holin</fullName>
    </submittedName>
</protein>
<accession>A0A212JTG6</accession>
<evidence type="ECO:0000256" key="4">
    <source>
        <dbReference type="ARBA" id="ARBA00023136"/>
    </source>
</evidence>
<name>A0A212JTG6_9FIRM</name>
<evidence type="ECO:0000256" key="5">
    <source>
        <dbReference type="SAM" id="Phobius"/>
    </source>
</evidence>
<keyword evidence="2 5" id="KW-0812">Transmembrane</keyword>
<feature type="transmembrane region" description="Helical" evidence="5">
    <location>
        <begin position="12"/>
        <end position="41"/>
    </location>
</feature>
<organism evidence="6">
    <name type="scientific">uncultured Eubacteriales bacterium</name>
    <dbReference type="NCBI Taxonomy" id="172733"/>
    <lineage>
        <taxon>Bacteria</taxon>
        <taxon>Bacillati</taxon>
        <taxon>Bacillota</taxon>
        <taxon>Clostridia</taxon>
        <taxon>Eubacteriales</taxon>
        <taxon>environmental samples</taxon>
    </lineage>
</organism>
<keyword evidence="3 5" id="KW-1133">Transmembrane helix</keyword>
<comment type="subcellular location">
    <subcellularLocation>
        <location evidence="1">Membrane</location>
        <topology evidence="1">Multi-pass membrane protein</topology>
    </subcellularLocation>
</comment>
<proteinExistence type="predicted"/>
<sequence>MEHVNGFKAALAAVIAALTALWGWFGWFVLILALCMALDYMTGTAVAKKLGTWSSKIAREGLWHKLAIVVAVSVAGILDLVVGMIVNNIPSINLPFEYTVIFAPLVVAWYIITELGSILENSGKLGGPQPEWFKKAIAALKSNVDKAGDKLTDADAPQNDK</sequence>
<dbReference type="Pfam" id="PF05105">
    <property type="entry name" value="Phage_holin_4_1"/>
    <property type="match status" value="1"/>
</dbReference>
<keyword evidence="4 5" id="KW-0472">Membrane</keyword>
<evidence type="ECO:0000256" key="1">
    <source>
        <dbReference type="ARBA" id="ARBA00004141"/>
    </source>
</evidence>
<reference evidence="6" key="1">
    <citation type="submission" date="2016-04" db="EMBL/GenBank/DDBJ databases">
        <authorList>
            <person name="Evans L.H."/>
            <person name="Alamgir A."/>
            <person name="Owens N."/>
            <person name="Weber N.D."/>
            <person name="Virtaneva K."/>
            <person name="Barbian K."/>
            <person name="Babar A."/>
            <person name="Rosenke K."/>
        </authorList>
    </citation>
    <scope>NUCLEOTIDE SEQUENCE</scope>
    <source>
        <strain evidence="6">86</strain>
    </source>
</reference>
<feature type="transmembrane region" description="Helical" evidence="5">
    <location>
        <begin position="98"/>
        <end position="119"/>
    </location>
</feature>
<dbReference type="InterPro" id="IPR006480">
    <property type="entry name" value="Phage_holin_4_1"/>
</dbReference>
<evidence type="ECO:0000256" key="2">
    <source>
        <dbReference type="ARBA" id="ARBA00022692"/>
    </source>
</evidence>
<dbReference type="GO" id="GO:0016020">
    <property type="term" value="C:membrane"/>
    <property type="evidence" value="ECO:0007669"/>
    <property type="project" value="UniProtKB-SubCell"/>
</dbReference>
<feature type="transmembrane region" description="Helical" evidence="5">
    <location>
        <begin position="62"/>
        <end position="86"/>
    </location>
</feature>
<gene>
    <name evidence="6" type="ORF">KL86CLO1_11688</name>
</gene>